<dbReference type="SUPFAM" id="SSF52777">
    <property type="entry name" value="CoA-dependent acyltransferases"/>
    <property type="match status" value="10"/>
</dbReference>
<dbReference type="Gene3D" id="3.40.50.980">
    <property type="match status" value="2"/>
</dbReference>
<keyword evidence="4" id="KW-0597">Phosphoprotein</keyword>
<name>A0A250JRN0_9BACT</name>
<dbReference type="InterPro" id="IPR020845">
    <property type="entry name" value="AMP-binding_CS"/>
</dbReference>
<dbReference type="PROSITE" id="PS00012">
    <property type="entry name" value="PHOSPHOPANTETHEINE"/>
    <property type="match status" value="5"/>
</dbReference>
<dbReference type="SMART" id="SM00823">
    <property type="entry name" value="PKS_PP"/>
    <property type="match status" value="5"/>
</dbReference>
<dbReference type="GO" id="GO:0044550">
    <property type="term" value="P:secondary metabolite biosynthetic process"/>
    <property type="evidence" value="ECO:0007669"/>
    <property type="project" value="UniProtKB-ARBA"/>
</dbReference>
<dbReference type="SUPFAM" id="SSF53474">
    <property type="entry name" value="alpha/beta-Hydrolases"/>
    <property type="match status" value="1"/>
</dbReference>
<comment type="cofactor">
    <cofactor evidence="1">
        <name>pantetheine 4'-phosphate</name>
        <dbReference type="ChEBI" id="CHEBI:47942"/>
    </cofactor>
</comment>
<feature type="region of interest" description="Disordered" evidence="5">
    <location>
        <begin position="5325"/>
        <end position="5346"/>
    </location>
</feature>
<feature type="domain" description="Carrier" evidence="6">
    <location>
        <begin position="3226"/>
        <end position="3301"/>
    </location>
</feature>
<dbReference type="CDD" id="cd19531">
    <property type="entry name" value="LCL_NRPS-like"/>
    <property type="match status" value="5"/>
</dbReference>
<dbReference type="Pfam" id="PF00668">
    <property type="entry name" value="Condensation"/>
    <property type="match status" value="5"/>
</dbReference>
<dbReference type="InterPro" id="IPR036736">
    <property type="entry name" value="ACP-like_sf"/>
</dbReference>
<evidence type="ECO:0000256" key="5">
    <source>
        <dbReference type="SAM" id="MobiDB-lite"/>
    </source>
</evidence>
<dbReference type="SUPFAM" id="SSF56801">
    <property type="entry name" value="Acetyl-CoA synthetase-like"/>
    <property type="match status" value="5"/>
</dbReference>
<dbReference type="InterPro" id="IPR001031">
    <property type="entry name" value="Thioesterase"/>
</dbReference>
<dbReference type="InterPro" id="IPR010071">
    <property type="entry name" value="AA_adenyl_dom"/>
</dbReference>
<dbReference type="FunFam" id="1.10.1200.10:FF:000016">
    <property type="entry name" value="Non-ribosomal peptide synthase"/>
    <property type="match status" value="1"/>
</dbReference>
<keyword evidence="8" id="KW-1185">Reference proteome</keyword>
<dbReference type="SUPFAM" id="SSF47336">
    <property type="entry name" value="ACP-like"/>
    <property type="match status" value="5"/>
</dbReference>
<feature type="region of interest" description="Disordered" evidence="5">
    <location>
        <begin position="2224"/>
        <end position="2251"/>
    </location>
</feature>
<dbReference type="EMBL" id="CP022203">
    <property type="protein sequence ID" value="ATB46137.1"/>
    <property type="molecule type" value="Genomic_DNA"/>
</dbReference>
<dbReference type="GO" id="GO:0003824">
    <property type="term" value="F:catalytic activity"/>
    <property type="evidence" value="ECO:0007669"/>
    <property type="project" value="InterPro"/>
</dbReference>
<feature type="region of interest" description="Disordered" evidence="5">
    <location>
        <begin position="21"/>
        <end position="54"/>
    </location>
</feature>
<dbReference type="FunFam" id="3.40.50.980:FF:000001">
    <property type="entry name" value="Non-ribosomal peptide synthetase"/>
    <property type="match status" value="1"/>
</dbReference>
<feature type="domain" description="Carrier" evidence="6">
    <location>
        <begin position="1026"/>
        <end position="1101"/>
    </location>
</feature>
<dbReference type="Gene3D" id="2.30.38.10">
    <property type="entry name" value="Luciferase, Domain 3"/>
    <property type="match status" value="1"/>
</dbReference>
<dbReference type="GO" id="GO:0043041">
    <property type="term" value="P:amino acid activation for nonribosomal peptide biosynthetic process"/>
    <property type="evidence" value="ECO:0007669"/>
    <property type="project" value="TreeGrafter"/>
</dbReference>
<dbReference type="PANTHER" id="PTHR45527">
    <property type="entry name" value="NONRIBOSOMAL PEPTIDE SYNTHETASE"/>
    <property type="match status" value="1"/>
</dbReference>
<dbReference type="Pfam" id="PF13193">
    <property type="entry name" value="AMP-binding_C"/>
    <property type="match status" value="5"/>
</dbReference>
<dbReference type="Pfam" id="PF00550">
    <property type="entry name" value="PP-binding"/>
    <property type="match status" value="5"/>
</dbReference>
<feature type="compositionally biased region" description="Low complexity" evidence="5">
    <location>
        <begin position="1144"/>
        <end position="1177"/>
    </location>
</feature>
<dbReference type="Gene3D" id="3.30.300.30">
    <property type="match status" value="5"/>
</dbReference>
<dbReference type="InterPro" id="IPR000873">
    <property type="entry name" value="AMP-dep_synth/lig_dom"/>
</dbReference>
<accession>A0A250JRN0</accession>
<evidence type="ECO:0000259" key="6">
    <source>
        <dbReference type="PROSITE" id="PS50075"/>
    </source>
</evidence>
<dbReference type="InterPro" id="IPR001242">
    <property type="entry name" value="Condensation_dom"/>
</dbReference>
<feature type="domain" description="Carrier" evidence="6">
    <location>
        <begin position="2146"/>
        <end position="2221"/>
    </location>
</feature>
<dbReference type="InterPro" id="IPR009081">
    <property type="entry name" value="PP-bd_ACP"/>
</dbReference>
<dbReference type="FunFam" id="3.40.50.12780:FF:000012">
    <property type="entry name" value="Non-ribosomal peptide synthetase"/>
    <property type="match status" value="3"/>
</dbReference>
<dbReference type="Gene3D" id="3.40.50.12780">
    <property type="entry name" value="N-terminal domain of ligase-like"/>
    <property type="match status" value="4"/>
</dbReference>
<dbReference type="NCBIfam" id="NF003417">
    <property type="entry name" value="PRK04813.1"/>
    <property type="match status" value="5"/>
</dbReference>
<keyword evidence="3" id="KW-0596">Phosphopantetheine</keyword>
<dbReference type="NCBIfam" id="TIGR01733">
    <property type="entry name" value="AA-adenyl-dom"/>
    <property type="match status" value="5"/>
</dbReference>
<dbReference type="Pfam" id="PF00975">
    <property type="entry name" value="Thioesterase"/>
    <property type="match status" value="1"/>
</dbReference>
<dbReference type="InterPro" id="IPR023213">
    <property type="entry name" value="CAT-like_dom_sf"/>
</dbReference>
<dbReference type="Gene3D" id="3.30.559.10">
    <property type="entry name" value="Chloramphenicol acetyltransferase-like domain"/>
    <property type="match status" value="5"/>
</dbReference>
<dbReference type="InterPro" id="IPR045851">
    <property type="entry name" value="AMP-bd_C_sf"/>
</dbReference>
<dbReference type="InterPro" id="IPR042099">
    <property type="entry name" value="ANL_N_sf"/>
</dbReference>
<dbReference type="GO" id="GO:0072330">
    <property type="term" value="P:monocarboxylic acid biosynthetic process"/>
    <property type="evidence" value="ECO:0007669"/>
    <property type="project" value="UniProtKB-ARBA"/>
</dbReference>
<dbReference type="Gene3D" id="3.40.50.1820">
    <property type="entry name" value="alpha/beta hydrolase"/>
    <property type="match status" value="3"/>
</dbReference>
<dbReference type="Gene3D" id="3.30.559.30">
    <property type="entry name" value="Nonribosomal peptide synthetase, condensation domain"/>
    <property type="match status" value="5"/>
</dbReference>
<evidence type="ECO:0000313" key="8">
    <source>
        <dbReference type="Proteomes" id="UP000217343"/>
    </source>
</evidence>
<dbReference type="FunFam" id="1.10.1200.10:FF:000005">
    <property type="entry name" value="Nonribosomal peptide synthetase 1"/>
    <property type="match status" value="4"/>
</dbReference>
<feature type="region of interest" description="Disordered" evidence="5">
    <location>
        <begin position="1140"/>
        <end position="1177"/>
    </location>
</feature>
<dbReference type="GO" id="GO:0031177">
    <property type="term" value="F:phosphopantetheine binding"/>
    <property type="evidence" value="ECO:0007669"/>
    <property type="project" value="InterPro"/>
</dbReference>
<dbReference type="FunFam" id="2.30.38.10:FF:000001">
    <property type="entry name" value="Non-ribosomal peptide synthetase PvdI"/>
    <property type="match status" value="3"/>
</dbReference>
<gene>
    <name evidence="7" type="ORF">MYMAC_001729</name>
</gene>
<evidence type="ECO:0000256" key="1">
    <source>
        <dbReference type="ARBA" id="ARBA00001957"/>
    </source>
</evidence>
<dbReference type="InterPro" id="IPR029058">
    <property type="entry name" value="AB_hydrolase_fold"/>
</dbReference>
<feature type="domain" description="Carrier" evidence="6">
    <location>
        <begin position="5348"/>
        <end position="5423"/>
    </location>
</feature>
<dbReference type="Gene3D" id="1.10.1200.10">
    <property type="entry name" value="ACP-like"/>
    <property type="match status" value="3"/>
</dbReference>
<dbReference type="CDD" id="cd05930">
    <property type="entry name" value="A_NRPS"/>
    <property type="match status" value="5"/>
</dbReference>
<dbReference type="RefSeq" id="WP_239989425.1">
    <property type="nucleotide sequence ID" value="NZ_CP022203.1"/>
</dbReference>
<evidence type="ECO:0000256" key="2">
    <source>
        <dbReference type="ARBA" id="ARBA00006432"/>
    </source>
</evidence>
<dbReference type="FunFam" id="3.30.300.30:FF:000010">
    <property type="entry name" value="Enterobactin synthetase component F"/>
    <property type="match status" value="2"/>
</dbReference>
<dbReference type="InterPro" id="IPR006162">
    <property type="entry name" value="Ppantetheine_attach_site"/>
</dbReference>
<dbReference type="Proteomes" id="UP000217343">
    <property type="component" value="Chromosome"/>
</dbReference>
<dbReference type="GO" id="GO:0005737">
    <property type="term" value="C:cytoplasm"/>
    <property type="evidence" value="ECO:0007669"/>
    <property type="project" value="TreeGrafter"/>
</dbReference>
<proteinExistence type="inferred from homology"/>
<dbReference type="PANTHER" id="PTHR45527:SF1">
    <property type="entry name" value="FATTY ACID SYNTHASE"/>
    <property type="match status" value="1"/>
</dbReference>
<comment type="similarity">
    <text evidence="2">Belongs to the ATP-dependent AMP-binding enzyme family.</text>
</comment>
<dbReference type="KEGG" id="mmas:MYMAC_001729"/>
<protein>
    <submittedName>
        <fullName evidence="7">Non-ribosomal peptide synthetase</fullName>
    </submittedName>
</protein>
<evidence type="ECO:0000256" key="4">
    <source>
        <dbReference type="ARBA" id="ARBA00022553"/>
    </source>
</evidence>
<dbReference type="Pfam" id="PF00501">
    <property type="entry name" value="AMP-binding"/>
    <property type="match status" value="5"/>
</dbReference>
<sequence>MTSRSESDSLAAAAKREQLRKLLEQRKASTPDSAPVTAPHRNLVGPSRRPEGAADVLSPAQERMWFLHQLRPDTATYVVPWAAMLESPVDEGALDGALRALLARHPLLRARFPAEAGRPQLRYLDIPERVLDVEDATGASEAALSRRLREEASRPFDLEQGPLYRFRLLKLAGQRQVLTLVFHHLVTDGASINVLMRELGVLHAAHARGEAPALAPLPLEYADAAAWQHTPDATAQEPELLAWWKRQLEGAVQGLELPTDKPRPARRSDRGALTERVALPPVLTRALRAFCRERQVSPFMTLYAAFAALLYRYSRQDDFCVGTPVSGRTHPSLEELVGLFVNTVVLRTRVNAADAFTALLDQVRATTLGALGHQALPFERLVQALGVERSLSHSPLFQVMFDLYRVEHSLAGAFPEAQARDLPMDTGACEFDLHVTLFESASGFELFARYSTDLFEASTARRMLGHYLQLLTHALRAPDTRVDALSLLPEAERARVLADSNPPRRPFPLDAPFPEHFSAQAARTPDQVALASASARWTYAELEAHTNRAARRLVAQDVGLESVVAVLGRRSEATVRALMSIHKAGGAYLPLDAQLPAARLARLLAESRAPFVLPLGPVESLLAEVLAELPAELRPRVLSLEGLEAERSERLAPRATPDSLAYVLFTSGSTGTPKGVMVDHRGMLNHLLGMREALGLDGYDVVAQIAALSFDISIWQMLGALPGGGTTYLIEDDVMRDPPRLADALEQGRATVMEMVPSVLQAILEGARPEQDFPDMRWVVLGGEPVPPALCRTWLERCPGCRMADAYGPTESSDVASLHFINEAPEGTFTPIGTPKANMEVYVLDDALQPVPAGVVGELYLGGLGVARGYVGRADLTAERFVPHPFSTTPGARLYRSGDLGRWLPDGVLQFVSRADLQVKVRGMRIELGEVEAALASLPGVRSAAITVQRRGPSDSWLAAWVVPSSPDTNVHSLQAALARLLPAFMLPSRWVLRPQLPLTSTGKLDRKALAALPLDEAPSLSEGGPPRGPLEELLAQLFCQVLGVERIEREASFFHLGGHSLSATRLVARVRHSLGVQLPLSSLFTSPSVASLALEVASLQREASSAPSVAGPTRDAEALQHAASSLLPSAAGLTNEAGALQRADSASTAPSLASPTSDTGVLQPASSSLPPSASAPSLSQAQERLWFIHQLQPDSGAYHIPQAVELRGAVSAEALDSAVRWLLERHPVLRTTVVSQQGQARVEVSSVPARVLQTEALRSAPEALDLRLQQESWRPFSLEQGPLYRFLLLDIGDDRHVLLAVFHHLVVDGLSLDILLRELGEAYAAFQRGQAPSLASVTLHYSDVAAWQRSEPVQARDAVQLDYWKQRLSGAPALLQLPTDKPRPAVLTHQGASTGTQALPAALTDAVQRASREHDATPFMVLYAAFAALLYRYSQQDDFCVGTPVSGRTHPSLEGVVGLLANTVPLRTQVEPSTSFASLLAQVRSTTLDALGHQDVPFERLVQALGVERSLSHSPLYQVMFDLHRVQGSLADAFSGLEARPVPVDIRASPFDLALSVIEQSGHFELFLRYSGELFEAETARRMLEHYQRLLAQALTEPHLPLSRLSLLSSDEQAVVLRHARPTPLAFGLDTCLPERISAHARNTPDQVALASADAQWTYAQLETQGLRAARTLRAQGVGHESVVAVLGRRSEATVRALLSLHKAGAAYLPLDAQLPASRLARLLMESRAPFVLPLGPVESLLAEVLEELPAELRPRVLSLQPMAAESDAPLTSFVTPDSLAYVLFTSGSTGTPKGVMVDHRGMLNHLLGMQHSLQLGASDVLAQTAPLSFDISIWQMLGALAAGGTAYVVDDDVVREPARLIAALQQAGATTVELVPSLLQALLEEPGDAPLPALRQMLTIGEALPPSTCRAWFERYPSVPLVNAYGPAECADTATLWRMLAPPASASTPIGTPKANMEVYVLDDALQPLPPGVPGELYIGGTGVGRGYVGRADLTAERFVPHPFSTTPGARLYRTGDRGLWNTNGTLSFLGRVDFQVKVRGMRIELGEVEAALASLPGVRSAAVTVQRRGPSDSWLAAWVVPSSPDTDVHSLQAALARLLPAFMLPSRWVLRPQLPLTSTGKLDRKALAALPLDEAPSLSEGGPPRGPLEELLAQLFCQVLGVERIEREASFFHLGGHSLSATRLVARVRHSLGVQLPLSSLFTSPSVSSLALEVASLQREASSAPSVAGPTRDAGALQREDSSRTEPSLAGLTNEAGALQRAASASTAPSLSQAQERLWFIHQLQPDSGAHVVGQAAEWTGTVDVPALDAAARWLLVRHPVLRTTVSSRQGQPQASVAPVPASVLQVEPLPPGADAPARQARRLTEEGNRPFDVEHGPLYRFLLLEAEQARHVLVVVFHHLVSDALSAGLLMHELGEAYAAFQQGHAPSLAPVALHYSDVAAWQRAEPVQARDAAQLDYWKQRLSGAPELLQLPADKPRPAVLSHRGGNTGYHPLPPSLSESLRALCRQQQVTPFMVLYAAFAALLYRYSQQDDFCVGTPVSGRTHPSLEGVVGLLANTVPLRTQVEPSTSFASLLAQVRSSTLDALGHQDVPFEQLVRALGVERSPGHAPLVQVMFDLHRTELSAASGFHALGARRVPIETWTCEVDLFLTAIEVGEGFEVYFQYSTDLFEPGTVERLRNHYVQLLAHAVASPRTTVGELALLSAAERAQVLQGFNATERPFDSEGTIVSLIEAQVARTPDAPAVVAPEGTLTFRELHTRASRLAAHLTAAGAGPEAVVGLCLERSLDAVVSLVAIFISGAGCLPLEATHPPARRAALLRQARARLVVSRPGLFAGVEPGVPLVSPDVRGDVVAVPRPPRAEHLAYLLYTSGSTGEPKGVELTHRNVVHCFAAFDTYYATQPGECWASSGSLSFDIHLEELLFSITRGARTVLREVGPLGLGRDILRHGITHVVITPSSLATALEEPGAPEAFRALKVLVTGGEVLPDPLVRQLALTQTRLVNTYGPTETSINVAAEITLPDRPVRLGRPLDRCRLYVLDASGAPVPPGVPGELYIGGTCLGRGYRDRPDLTADRFIPDAFSGTEGARLYRTGDRVRWNGDGSLGFLGRTDFQVKVRGVRVELEEVEAALLRQPGVRQASVVVRGSQRDARLESFLVLDDTAPGVEARLREGLSRALPEALVPSRFTVLNALPMTTSGKVDRKALAALPVQDMEPEAAPGARPRGAVEELLALLFCQVLGVPQVRREDDFFHIGGHSLAATRLVARVRQAFDVEFPLQAFFTEPTIAGLARELEARRDGAALLPAPVPRPVDAALTLSPTQERLWFVQQLHPGTSAYHLAEAVELAGPLDVAAMEDALRWLVTRHPVLRLAVPARDGLPAPVQAPVPARVLDVEASDAPEQWARDAVHAPFDLARGPLYRFRLLRTAPEQHVLLLAFHHLVVDGLSLDVLVHELGEAYAAFHHRRVPTLAPPRLEHADIAAWLRTPPARERDEAQLTYWKQKLEGVPGLLRLTPDKPRPEAPLLTGAITGGHALSADTVRALQAFCREQQATPYMVLLAAFSALLHRYSGQEDFCVGTPVAGRTHPALEGVVGLMLNTVALRTPVAPDAPFSTLVARVRATTLEALAHQDVPLDRVVQALGVERSATHSPLFQVMFDLVRTDRTLADAFPDLRARPLQPELLTSPFDLSLWVAESATGYTLALRYGTELFEVTTAQRFLGHYLRLLQHALEAPGTAVSALEVLPAAEREHLLQTWNGADADFPREHTVHALFEAQAARAPDAPAVLHGADVLTYGQLNARANQLARHLRRLGVRSQTLVGLCLRRSVDMVVAVLGVLKAGGAYVPMDASHPPARLNFLLEDTGAPVLITEDAVADTLPVSQALVLCLDSEWERTAGREPDAPLEAVSSAEDLAYLIYTSGSTGRPKGVMVEHRGVVNYLHWARTAYAVDDGAGAPVHSSLAFDLTVTSLLLPLTAGRPVTLVPEEEGVDGLAAALRTGADFSLVKLTPAHLQMLAAQLAPEARAGRTRAFVIGGEALTSAVVEPWRRHAPGTRLINEYGPTETVVGCCVHTVDADTAVEGAVPIGRPIANTRLYVLDASLRPVPAGVPGELYIGGEGVARGYWRRPELTAERFVPDPFSSVPGARMYRTGDRVRLRPSDVLEYLGRVDFQVKVRGHRVEPGEVEAALRELPGIAAATVVLREDGVTGPRLVGYVTGHDAVPDTEPLRAALTQRLPAHMVPAALVALPQLPLTPNGKVDREALPAPEAQAAPGEDFVPPSTPTERALAQLWEALLGVPRVGARDDFFELGGHSLLSVQLASRVRERLGVELPVATLFATPTLAELAARVDASPRVVEVVDAAPRARPERVPASLVQERLWYAMQLPEAPPFVVVAALVLEGDLDVARLETALEAVLEHNATLRTTFHLEHGAVVTQAHPITRPVLAQTDLSHLPAAEALDAARAIATRHDREPFAVDQGPLYRFELARLDATGSRHVLVASMSHLVNDGIGMGAFLEELAQAWAAATPLLPPAPRTYADFALWQRSPEHLREVDAAVASWKDALAHAPSVLDLPLDFPRRAPALNANMRPEPLSLGAEAMTALQALARREGVSPFTAVLALMQLWLHRLSAQPHVVVASPFSGRVLPRSERQVGYFANVLPLCTEVAGAPSFRALLRRAWEVVGHATANQEVPFKRIADTAQPDAPRTAPPLAQALLLLDSPASLSFGELRTTYLDGESIFPAYDVVLHLIERPEGGTLGFLATDSALFTAATAQRMARAFEQLLTEAVRAPDAPLARLSLLSSQQRAQVLATLDGGPQAIPEGACIHTLFEAQVRRSPQAPAVAHGESTWSYAELNARANALAARLLAQGMQPEERVGVVMEPSNQGMAALLGILKAGGAYVPLDAGWPEPRKRSVLARAGVRRLWVDAEALEAHAGLVPDVEVPPQPEHVAEDLEPGPRHVPASQVAYIVFTSGSTGEPKGVMVEHRSVVNHNVALAARFGLRPGDRMLQFAPLSFDAAAEDLYPPLVVGATVVMRSGLVPAHVMTPYLEETGITLISLPPTYIEEWIRQMESHGQRVPARLRLLAPGGDVLKRETYEAWVRVGGGHAPWLNVYGPTECTITSATCDIPGAEGLGTEATFPIGRPIPRVRIHLLDEHLEPVLPGLPGRVYIGGAAPARGYLGAPDLTAERFIPDPFSSEPGARMYHTGDLARMLPDGRLRFLGRADHQIKIRGFRVELAEIEACLRQFPGVEEAVVLARTGGSGQTQLQAFIQAPPAQVRVEALREHVASRLPSYMVPTALVVMEALPINANGKVDRQALPDASTQPAAPAVQETPGEHHETPFRTTLEMALERLWREVLGRTDIGASDDFFQTGGDSILAMRLLSRMEEELGVPVPLATLFQYPVFRETADAVQELLAEGPPRSSVVSLSGKQTPKSAPPFFVFHPADGELHYYRNLTPLLEPGLRCFGVQAPETQSKHGHATFDARIDAYVRDLREVQPHGPYRFAGYSFGGYPALGVAAALEAQGETVELLALVDALPATEGPQTPEDPVRSMADEFGILDAALEAELALLDDAARWERVTALGRELGMLAPHSRAADLRRIWHVLGEVLVPQVLGWKVPSVRARVQLFTSAPSRALHGETLGWEQHLTREQLDVVPLASSHFGTLQPPCVQELANHLLEVLKRQGR</sequence>
<dbReference type="InterPro" id="IPR020806">
    <property type="entry name" value="PKS_PP-bd"/>
</dbReference>
<dbReference type="PROSITE" id="PS50075">
    <property type="entry name" value="CARRIER"/>
    <property type="match status" value="5"/>
</dbReference>
<evidence type="ECO:0000256" key="3">
    <source>
        <dbReference type="ARBA" id="ARBA00022450"/>
    </source>
</evidence>
<evidence type="ECO:0000313" key="7">
    <source>
        <dbReference type="EMBL" id="ATB46137.1"/>
    </source>
</evidence>
<dbReference type="InterPro" id="IPR025110">
    <property type="entry name" value="AMP-bd_C"/>
</dbReference>
<organism evidence="7 8">
    <name type="scientific">Corallococcus macrosporus DSM 14697</name>
    <dbReference type="NCBI Taxonomy" id="1189310"/>
    <lineage>
        <taxon>Bacteria</taxon>
        <taxon>Pseudomonadati</taxon>
        <taxon>Myxococcota</taxon>
        <taxon>Myxococcia</taxon>
        <taxon>Myxococcales</taxon>
        <taxon>Cystobacterineae</taxon>
        <taxon>Myxococcaceae</taxon>
        <taxon>Corallococcus</taxon>
    </lineage>
</organism>
<feature type="domain" description="Carrier" evidence="6">
    <location>
        <begin position="4281"/>
        <end position="4356"/>
    </location>
</feature>
<dbReference type="PROSITE" id="PS00455">
    <property type="entry name" value="AMP_BINDING"/>
    <property type="match status" value="5"/>
</dbReference>
<reference evidence="7 8" key="1">
    <citation type="submission" date="2017-06" db="EMBL/GenBank/DDBJ databases">
        <title>Sequencing and comparative analysis of myxobacterial genomes.</title>
        <authorList>
            <person name="Rupp O."/>
            <person name="Goesmann A."/>
            <person name="Sogaard-Andersen L."/>
        </authorList>
    </citation>
    <scope>NUCLEOTIDE SEQUENCE [LARGE SCALE GENOMIC DNA]</scope>
    <source>
        <strain evidence="7 8">DSM 14697</strain>
    </source>
</reference>